<comment type="function">
    <text evidence="6">Demethylates proteins that have been reversibly carboxymethylated.</text>
</comment>
<protein>
    <recommendedName>
        <fullName evidence="2 6">Protein phosphatase methylesterase 1</fullName>
        <shortName evidence="6">PME-1</shortName>
        <ecNumber evidence="6">3.1.1.-</ecNumber>
    </recommendedName>
</protein>
<dbReference type="Pfam" id="PF12697">
    <property type="entry name" value="Abhydrolase_6"/>
    <property type="match status" value="1"/>
</dbReference>
<comment type="catalytic activity">
    <reaction evidence="5">
        <text>[phosphatase 2A protein]-C-terminal L-leucine methyl ester + H2O = [phosphatase 2A protein]-C-terminal L-leucine + methanol + H(+)</text>
        <dbReference type="Rhea" id="RHEA:48548"/>
        <dbReference type="Rhea" id="RHEA-COMP:12134"/>
        <dbReference type="Rhea" id="RHEA-COMP:12135"/>
        <dbReference type="ChEBI" id="CHEBI:15377"/>
        <dbReference type="ChEBI" id="CHEBI:15378"/>
        <dbReference type="ChEBI" id="CHEBI:17790"/>
        <dbReference type="ChEBI" id="CHEBI:90516"/>
        <dbReference type="ChEBI" id="CHEBI:90517"/>
        <dbReference type="EC" id="3.1.1.89"/>
    </reaction>
</comment>
<evidence type="ECO:0000256" key="2">
    <source>
        <dbReference type="ARBA" id="ARBA00020672"/>
    </source>
</evidence>
<evidence type="ECO:0000256" key="4">
    <source>
        <dbReference type="ARBA" id="ARBA00022801"/>
    </source>
</evidence>
<accession>A0A1Y1VPJ4</accession>
<proteinExistence type="inferred from homology"/>
<evidence type="ECO:0000256" key="5">
    <source>
        <dbReference type="ARBA" id="ARBA00049203"/>
    </source>
</evidence>
<evidence type="ECO:0000256" key="6">
    <source>
        <dbReference type="PIRNR" id="PIRNR022950"/>
    </source>
</evidence>
<dbReference type="InterPro" id="IPR000073">
    <property type="entry name" value="AB_hydrolase_1"/>
</dbReference>
<reference evidence="9 10" key="2">
    <citation type="submission" date="2016-08" db="EMBL/GenBank/DDBJ databases">
        <title>Pervasive Adenine N6-methylation of Active Genes in Fungi.</title>
        <authorList>
            <consortium name="DOE Joint Genome Institute"/>
            <person name="Mondo S.J."/>
            <person name="Dannebaum R.O."/>
            <person name="Kuo R.C."/>
            <person name="Labutti K."/>
            <person name="Haridas S."/>
            <person name="Kuo A."/>
            <person name="Salamov A."/>
            <person name="Ahrendt S.R."/>
            <person name="Lipzen A."/>
            <person name="Sullivan W."/>
            <person name="Andreopoulos W.B."/>
            <person name="Clum A."/>
            <person name="Lindquist E."/>
            <person name="Daum C."/>
            <person name="Ramamoorthy G.K."/>
            <person name="Gryganskyi A."/>
            <person name="Culley D."/>
            <person name="Magnuson J.K."/>
            <person name="James T.Y."/>
            <person name="O'Malley M.A."/>
            <person name="Stajich J.E."/>
            <person name="Spatafora J.W."/>
            <person name="Visel A."/>
            <person name="Grigoriev I.V."/>
        </authorList>
    </citation>
    <scope>NUCLEOTIDE SEQUENCE [LARGE SCALE GENOMIC DNA]</scope>
    <source>
        <strain evidence="10">finn</strain>
    </source>
</reference>
<dbReference type="InterPro" id="IPR016812">
    <property type="entry name" value="PPase_methylesterase_euk"/>
</dbReference>
<dbReference type="GO" id="GO:0051723">
    <property type="term" value="F:protein methylesterase activity"/>
    <property type="evidence" value="ECO:0007669"/>
    <property type="project" value="UniProtKB-EC"/>
</dbReference>
<dbReference type="Proteomes" id="UP000193719">
    <property type="component" value="Unassembled WGS sequence"/>
</dbReference>
<dbReference type="EC" id="3.1.1.-" evidence="6"/>
<evidence type="ECO:0000313" key="9">
    <source>
        <dbReference type="EMBL" id="ORX61180.1"/>
    </source>
</evidence>
<keyword evidence="10" id="KW-1185">Reference proteome</keyword>
<organism evidence="9 10">
    <name type="scientific">Piromyces finnis</name>
    <dbReference type="NCBI Taxonomy" id="1754191"/>
    <lineage>
        <taxon>Eukaryota</taxon>
        <taxon>Fungi</taxon>
        <taxon>Fungi incertae sedis</taxon>
        <taxon>Chytridiomycota</taxon>
        <taxon>Chytridiomycota incertae sedis</taxon>
        <taxon>Neocallimastigomycetes</taxon>
        <taxon>Neocallimastigales</taxon>
        <taxon>Neocallimastigaceae</taxon>
        <taxon>Piromyces</taxon>
    </lineage>
</organism>
<dbReference type="Gene3D" id="3.40.50.1820">
    <property type="entry name" value="alpha/beta hydrolase"/>
    <property type="match status" value="1"/>
</dbReference>
<comment type="similarity">
    <text evidence="1 6">Belongs to the AB hydrolase superfamily.</text>
</comment>
<dbReference type="OrthoDB" id="194865at2759"/>
<evidence type="ECO:0000256" key="3">
    <source>
        <dbReference type="ARBA" id="ARBA00022487"/>
    </source>
</evidence>
<feature type="active site" evidence="7">
    <location>
        <position position="171"/>
    </location>
</feature>
<evidence type="ECO:0000313" key="10">
    <source>
        <dbReference type="Proteomes" id="UP000193719"/>
    </source>
</evidence>
<comment type="caution">
    <text evidence="9">The sequence shown here is derived from an EMBL/GenBank/DDBJ whole genome shotgun (WGS) entry which is preliminary data.</text>
</comment>
<sequence>MEQLHQNFIRKAGEFASPPMINRSSSNVFEPTSPDKFFDKVQGLKIEGTEDVFQVYQINPEEKKTVFVFHHGAGLSGLSYALLTQYLREFNKNQCGILCYDCRGHGQTHTSNDEDLSLETLSQDLVNICNALYPDPTTEFVLVGHSLGGAIVSNVAANQMLKKIFGLIVIDVVEGTALESLVHMQNVLLSRPTSFKSEKEAIEWSILSHTIRNVESARISVPSQLAKIEGKTGVKYIWRTNLSASEKYWEKWYQGLSEKFLSARAPKLLFIASPDRLDKPLTIGQMQGKFQMEIFPECGHLMNEDAPDKLASVLNDFYNRNKVFIPKRFNIPLRPTNRATAPTRN</sequence>
<evidence type="ECO:0000256" key="7">
    <source>
        <dbReference type="PIRSR" id="PIRSR022950-1"/>
    </source>
</evidence>
<dbReference type="AlphaFoldDB" id="A0A1Y1VPJ4"/>
<keyword evidence="4 6" id="KW-0378">Hydrolase</keyword>
<gene>
    <name evidence="9" type="ORF">BCR36DRAFT_579222</name>
</gene>
<name>A0A1Y1VPJ4_9FUNG</name>
<dbReference type="PANTHER" id="PTHR14189:SF0">
    <property type="entry name" value="PROTEIN PHOSPHATASE METHYLESTERASE 1"/>
    <property type="match status" value="1"/>
</dbReference>
<dbReference type="SUPFAM" id="SSF53474">
    <property type="entry name" value="alpha/beta-Hydrolases"/>
    <property type="match status" value="1"/>
</dbReference>
<feature type="active site" evidence="7">
    <location>
        <position position="146"/>
    </location>
</feature>
<evidence type="ECO:0000256" key="1">
    <source>
        <dbReference type="ARBA" id="ARBA00008645"/>
    </source>
</evidence>
<feature type="active site" evidence="7">
    <location>
        <position position="300"/>
    </location>
</feature>
<dbReference type="STRING" id="1754191.A0A1Y1VPJ4"/>
<reference evidence="9 10" key="1">
    <citation type="submission" date="2016-08" db="EMBL/GenBank/DDBJ databases">
        <title>Genomes of anaerobic fungi encode conserved fungal cellulosomes for biomass hydrolysis.</title>
        <authorList>
            <consortium name="DOE Joint Genome Institute"/>
            <person name="Haitjema C.H."/>
            <person name="Gilmore S.P."/>
            <person name="Henske J.K."/>
            <person name="Solomon K.V."/>
            <person name="De Groot R."/>
            <person name="Kuo A."/>
            <person name="Mondo S.J."/>
            <person name="Salamov A.A."/>
            <person name="Labutti K."/>
            <person name="Zhao Z."/>
            <person name="Chiniquy J."/>
            <person name="Barry K."/>
            <person name="Brewer H.M."/>
            <person name="Purvine S.O."/>
            <person name="Wright A.T."/>
            <person name="Boxma B."/>
            <person name="Van Alen T."/>
            <person name="Hackstein J.H."/>
            <person name="Baker S.E."/>
            <person name="Grigoriev I.V."/>
            <person name="O'Malley M.A."/>
        </authorList>
    </citation>
    <scope>NUCLEOTIDE SEQUENCE [LARGE SCALE GENOMIC DNA]</scope>
    <source>
        <strain evidence="10">finn</strain>
    </source>
</reference>
<dbReference type="EMBL" id="MCFH01000001">
    <property type="protein sequence ID" value="ORX61180.1"/>
    <property type="molecule type" value="Genomic_DNA"/>
</dbReference>
<evidence type="ECO:0000259" key="8">
    <source>
        <dbReference type="Pfam" id="PF12697"/>
    </source>
</evidence>
<feature type="domain" description="AB hydrolase-1" evidence="8">
    <location>
        <begin position="67"/>
        <end position="312"/>
    </location>
</feature>
<dbReference type="PANTHER" id="PTHR14189">
    <property type="entry name" value="PROTEIN PHOSPHATASE METHYLESTERASE-1 RELATED"/>
    <property type="match status" value="1"/>
</dbReference>
<dbReference type="InterPro" id="IPR029058">
    <property type="entry name" value="AB_hydrolase_fold"/>
</dbReference>
<dbReference type="PIRSF" id="PIRSF022950">
    <property type="entry name" value="PPase_methylesterase_euk"/>
    <property type="match status" value="1"/>
</dbReference>
<keyword evidence="3 6" id="KW-0719">Serine esterase</keyword>